<evidence type="ECO:0000313" key="1">
    <source>
        <dbReference type="EMBL" id="KKN00062.1"/>
    </source>
</evidence>
<name>A0A0F9ML57_9ZZZZ</name>
<reference evidence="1" key="1">
    <citation type="journal article" date="2015" name="Nature">
        <title>Complex archaea that bridge the gap between prokaryotes and eukaryotes.</title>
        <authorList>
            <person name="Spang A."/>
            <person name="Saw J.H."/>
            <person name="Jorgensen S.L."/>
            <person name="Zaremba-Niedzwiedzka K."/>
            <person name="Martijn J."/>
            <person name="Lind A.E."/>
            <person name="van Eijk R."/>
            <person name="Schleper C."/>
            <person name="Guy L."/>
            <person name="Ettema T.J."/>
        </authorList>
    </citation>
    <scope>NUCLEOTIDE SEQUENCE</scope>
</reference>
<protein>
    <submittedName>
        <fullName evidence="1">Uncharacterized protein</fullName>
    </submittedName>
</protein>
<comment type="caution">
    <text evidence="1">The sequence shown here is derived from an EMBL/GenBank/DDBJ whole genome shotgun (WGS) entry which is preliminary data.</text>
</comment>
<gene>
    <name evidence="1" type="ORF">LCGC14_1141580</name>
</gene>
<accession>A0A0F9ML57</accession>
<sequence length="40" mass="4579">MIIQGVFSPLEFPKKEVKNPFLANKRVVDEILGRSTNLYS</sequence>
<organism evidence="1">
    <name type="scientific">marine sediment metagenome</name>
    <dbReference type="NCBI Taxonomy" id="412755"/>
    <lineage>
        <taxon>unclassified sequences</taxon>
        <taxon>metagenomes</taxon>
        <taxon>ecological metagenomes</taxon>
    </lineage>
</organism>
<dbReference type="EMBL" id="LAZR01005421">
    <property type="protein sequence ID" value="KKN00062.1"/>
    <property type="molecule type" value="Genomic_DNA"/>
</dbReference>
<dbReference type="AlphaFoldDB" id="A0A0F9ML57"/>
<proteinExistence type="predicted"/>